<feature type="region of interest" description="Disordered" evidence="1">
    <location>
        <begin position="1398"/>
        <end position="1513"/>
    </location>
</feature>
<feature type="compositionally biased region" description="Basic and acidic residues" evidence="1">
    <location>
        <begin position="2215"/>
        <end position="2237"/>
    </location>
</feature>
<gene>
    <name evidence="2" type="ORF">ABMA28_012938</name>
</gene>
<sequence>MDDTHNSRTSDAAAATRKRRSSILKSQRPPRTPFSELEFNVATPTDAAKSRRVSFSRRTGVAEFITNEATTTWKNFYEEQNKSLESSGNESGAHVPRPIGHIGKRFDQLFEDVEAIEFGSALDNHPNRNINTSINNANFIQQLASLECTGDDRKLSAPQQNFEMSAFTDNQSKLFGDDLAVPTMGEISGQIDVNFSLVQTIQEVKDDLDEIQKDLQRAQSNGGCSGPFAGRRSMSEYIEVDLNATHVSIKNDDDDMSITDTIHSPKVQDISKSNSSIKIDNKINFSKDWVTDKENIAIDPYVTPKEATNFAINDESDKILVFDGKRLTVHSDKEAEKILKGDSNDLKPTIPKEPKAHQRKTIVLDTNDGLPNFIEHSSNSGGFKPTLIYDGDDDLSNKNNMLKNQKSIQGNDTGNISITQAIPGNIILRENTKKDSDSSNTDDVYEDAEADVSMTEVLPSKIIGSQENIEPQRRRTILYESNSGDISITRAIPANIILNASKEMEKQKSGPEKRRTIIFDNEMENISITQAIPANILVNEQNKIEPEKRRTIVYDDDMGDISMTQAIPANIILNEKKEATNLERRRTIVYDDDMGNISMTQAIPANIILNKMQEVNKPESERRRTIVYDDDMGNISMTQAIPANIILNKMQEVNKPESERRRTIVYDDNMGNISMTQALPANIILNKMQEVNKPESERRRTIVYDDDMGNISMTQAIPENIILNKMQEANKPESGRRRTIVYDDDMGDISMTQAIPANIILNENKEAANPERRRTIVYDDDMGDISMTQAIPANIILNEHKEVNEPDIERRRTILYDNDMGNISMTQAIPTNIIAKEKTDGNKVETQRRRTILYDNNTGNISMTQSIPPNILLNENRDVDKSKTILYEKIDAGISMTQAIPTNLLISDNSVHADRLKRETVVFESEDGNISVSLPSKVLNLGEESKPEKRKTLIYDRDTPGNVSMTQEIPANIILNEHKEVNEPDIERRRSILYDNDMGNISMTQAIPTNIISKETKNGDKVELQRRRTILYDNNTGNISRTQSIPNNILVNENRDVDKSKTILYEKIDADISMTQAIPTNLLIHDNSVHVDRFKRQSIVFESEDGNISVSLPSKVLNAQAIPANIITNEKSKVEDEKRSMVYDNIMGNVSINQNVPAKEIFPLESGAKIYIVDSQTDQEDISNTTISHEKRKSILRKDEANRSNISISNNIFTAGKHDGSKGDLAGKINIVSSKSDVEDISTSRAVSNSILLPNGKRKTIVFEDEISVTKTLGTEKRDDSKKDLEEKINIVSSESDVGDVRAVHNNTLLPNEKRKTIVYEDEAGNISVTQTLPTNILGADKREVLDSRKTILYESNSPDKSVTQAVLVNVLIVNNASEKRQMITCDTEAANALADTSKVPEEGKDSQSGNFSDVPDAPAQKKETPPEGSAAAIDFKNSNVDNLSVKSQPTVLKADNKSSAEDNRDSRDGVIYIIRDTEDETQTDKSHESLTRKADVPRTQQSPLSLAHKADDAEASLDLPKKLEELKSIVTEKNRMYDKVVSSEFEIDTAQEKLESDESFKISKGAKSFIDANDTNELLEMLSDLTEKSYVKLVVCKEPEKPVETIETNEPRRVSIAPKRLSVISREDLLNNISMAQAALQMSPDTEESMHDTSSDTPREDDQPTKNPVRMSNEVVKKLHFEDESASDASIKSEIRNSPLKKTSFGEDNMNENKPKVIPSYLKDVSDEIKALMNNLVKPNMDMANFHGPASHSALKKDPSKCSTQIQANLGTSSDAIIKSDLKGSPLKKTAFGEGSNMKENKVKVISRYSIGESDEIIALMNDLVKPNTEMANYHLPASHSALAKDLSTSSTLIQANLLTSSDGSVKLVLKDSPLKKTAFGKGSNMKQNRAQVTSSYSIHESDETGALISDLVKPNMDMANYHGPSPHSALKKDPSTCSTQIQANLVPSSDVSIKSDLKGSPLKKTAFGEGSYIKENKAKVIPSYLNDVSDEIKAQMHDLVKPHMDMANYHGPVSYSALRKDPSTCSAQIQANLEPSSDASIKSDLKGSPLKKTAFGEGSKMKENKVKVIPSYLKDVSDDIKALMNDLVKPNMDMANYHSPAPHGALRKDPPSTCSTQIQANLITSSQIDLETELTSATDSGYTLEKDSGYSLDTRETYSHEFPNRSSRDVSFRPKPKVVKLPSEERVVVFDPVHPLNNVLLVPFDLSEVHRYNPHESNETLRTDSQSDRSAKEAESTTQTAPEVDSEVESSTDVKNKKRSNTQVVGSVAVSMTQSAQEADSEGQSTKDVDSTVSSNTRIVGSVAVVHSMQPSGDSVPDKNDAHINTGKPSSVEASVSAIRVCALKEIKVNTIIAMKRNNELLDASSSLTLVDDALARSTFDINLDTAVSSVTNSDNSPVKVLYHNQEPGAIPSEKIESVSDSLDEIMLKMKGNKRNYSPTKSNYYSATSDRLDVTPKPAVKMQKMSNSPKYKAKLTAERDEDVSKVTDVDESSDDKTPPKERKRRPRKKSPKYKKPGTTVTIQQLLTQYDIHADIDQDALNKKIIEALSRTDSSTAPDTVSLSEFGSKSPDVVSSFTSSKNQNERETRSNTPENQSLSGKTGSSKMDWQPAMTDAASCGSLTECDSSVNVVAKIDMLPFMGSPECEWEASSGDTWSFRLLYARLRLSVRLAHTHHNATRTRVRADTRVRHVALDATHEAKKNAVAILCVNFASEAMRYFIARGCSKAGDVPALLKRCAAVARVALRWGRAMQEARINLAYTLSNDGRLALKVANIPLRSVWEVTMRLELVAEAEEVPWPRASDVRVARVVSDYSVPDDEVKRALAHLPRDWGHVPRTVWRIFRYLKNKTREGDLLGL</sequence>
<feature type="region of interest" description="Disordered" evidence="1">
    <location>
        <begin position="1"/>
        <end position="36"/>
    </location>
</feature>
<feature type="region of interest" description="Disordered" evidence="1">
    <location>
        <begin position="1642"/>
        <end position="1671"/>
    </location>
</feature>
<proteinExistence type="predicted"/>
<feature type="region of interest" description="Disordered" evidence="1">
    <location>
        <begin position="2457"/>
        <end position="2521"/>
    </location>
</feature>
<dbReference type="Proteomes" id="UP001549921">
    <property type="component" value="Unassembled WGS sequence"/>
</dbReference>
<feature type="compositionally biased region" description="Polar residues" evidence="1">
    <location>
        <begin position="2591"/>
        <end position="2608"/>
    </location>
</feature>
<feature type="compositionally biased region" description="Polar residues" evidence="1">
    <location>
        <begin position="1437"/>
        <end position="1451"/>
    </location>
</feature>
<comment type="caution">
    <text evidence="2">The sequence shown here is derived from an EMBL/GenBank/DDBJ whole genome shotgun (WGS) entry which is preliminary data.</text>
</comment>
<organism evidence="2 3">
    <name type="scientific">Loxostege sticticalis</name>
    <name type="common">Beet webworm moth</name>
    <dbReference type="NCBI Taxonomy" id="481309"/>
    <lineage>
        <taxon>Eukaryota</taxon>
        <taxon>Metazoa</taxon>
        <taxon>Ecdysozoa</taxon>
        <taxon>Arthropoda</taxon>
        <taxon>Hexapoda</taxon>
        <taxon>Insecta</taxon>
        <taxon>Pterygota</taxon>
        <taxon>Neoptera</taxon>
        <taxon>Endopterygota</taxon>
        <taxon>Lepidoptera</taxon>
        <taxon>Glossata</taxon>
        <taxon>Ditrysia</taxon>
        <taxon>Pyraloidea</taxon>
        <taxon>Crambidae</taxon>
        <taxon>Pyraustinae</taxon>
        <taxon>Loxostege</taxon>
    </lineage>
</organism>
<feature type="region of interest" description="Disordered" evidence="1">
    <location>
        <begin position="2215"/>
        <end position="2296"/>
    </location>
</feature>
<feature type="compositionally biased region" description="Basic and acidic residues" evidence="1">
    <location>
        <begin position="1455"/>
        <end position="1469"/>
    </location>
</feature>
<evidence type="ECO:0000256" key="1">
    <source>
        <dbReference type="SAM" id="MobiDB-lite"/>
    </source>
</evidence>
<evidence type="ECO:0000313" key="2">
    <source>
        <dbReference type="EMBL" id="KAL0808492.1"/>
    </source>
</evidence>
<feature type="compositionally biased region" description="Polar residues" evidence="1">
    <location>
        <begin position="2553"/>
        <end position="2583"/>
    </location>
</feature>
<feature type="compositionally biased region" description="Basic and acidic residues" evidence="1">
    <location>
        <begin position="2477"/>
        <end position="2502"/>
    </location>
</feature>
<name>A0ABD0S395_LOXSC</name>
<dbReference type="EMBL" id="JBEDNZ010000031">
    <property type="protein sequence ID" value="KAL0808492.1"/>
    <property type="molecule type" value="Genomic_DNA"/>
</dbReference>
<feature type="compositionally biased region" description="Polar residues" evidence="1">
    <location>
        <begin position="2263"/>
        <end position="2286"/>
    </location>
</feature>
<evidence type="ECO:0000313" key="3">
    <source>
        <dbReference type="Proteomes" id="UP001549921"/>
    </source>
</evidence>
<reference evidence="2 3" key="1">
    <citation type="submission" date="2024-06" db="EMBL/GenBank/DDBJ databases">
        <title>A chromosome-level genome assembly of beet webworm, Loxostege sticticalis.</title>
        <authorList>
            <person name="Zhang Y."/>
        </authorList>
    </citation>
    <scope>NUCLEOTIDE SEQUENCE [LARGE SCALE GENOMIC DNA]</scope>
    <source>
        <strain evidence="2">AQ028</strain>
        <tissue evidence="2">Male pupae</tissue>
    </source>
</reference>
<feature type="compositionally biased region" description="Basic residues" evidence="1">
    <location>
        <begin position="2503"/>
        <end position="2517"/>
    </location>
</feature>
<feature type="region of interest" description="Disordered" evidence="1">
    <location>
        <begin position="2553"/>
        <end position="2610"/>
    </location>
</feature>
<accession>A0ABD0S395</accession>
<feature type="compositionally biased region" description="Basic and acidic residues" evidence="1">
    <location>
        <begin position="1649"/>
        <end position="1665"/>
    </location>
</feature>
<protein>
    <submittedName>
        <fullName evidence="2">Uncharacterized protein</fullName>
    </submittedName>
</protein>
<feature type="compositionally biased region" description="Basic and acidic residues" evidence="1">
    <location>
        <begin position="1483"/>
        <end position="1497"/>
    </location>
</feature>